<dbReference type="Proteomes" id="UP000310719">
    <property type="component" value="Chromosome"/>
</dbReference>
<protein>
    <submittedName>
        <fullName evidence="1">Uncharacterized protein</fullName>
    </submittedName>
</protein>
<dbReference type="EMBL" id="LR590464">
    <property type="protein sequence ID" value="VTP71343.1"/>
    <property type="molecule type" value="Genomic_DNA"/>
</dbReference>
<accession>A0A4V6JJB4</accession>
<evidence type="ECO:0000313" key="2">
    <source>
        <dbReference type="Proteomes" id="UP000310719"/>
    </source>
</evidence>
<name>A0A4V6JJB4_9ENTR</name>
<evidence type="ECO:0000313" key="1">
    <source>
        <dbReference type="EMBL" id="VTP71343.1"/>
    </source>
</evidence>
<gene>
    <name evidence="1" type="ORF">NCTC13032_04918</name>
</gene>
<organism evidence="1 2">
    <name type="scientific">Leclercia adecarboxylata</name>
    <dbReference type="NCBI Taxonomy" id="83655"/>
    <lineage>
        <taxon>Bacteria</taxon>
        <taxon>Pseudomonadati</taxon>
        <taxon>Pseudomonadota</taxon>
        <taxon>Gammaproteobacteria</taxon>
        <taxon>Enterobacterales</taxon>
        <taxon>Enterobacteriaceae</taxon>
        <taxon>Leclercia</taxon>
    </lineage>
</organism>
<dbReference type="AlphaFoldDB" id="A0A4V6JJB4"/>
<proteinExistence type="predicted"/>
<reference evidence="1 2" key="1">
    <citation type="submission" date="2019-05" db="EMBL/GenBank/DDBJ databases">
        <authorList>
            <consortium name="Pathogen Informatics"/>
        </authorList>
    </citation>
    <scope>NUCLEOTIDE SEQUENCE [LARGE SCALE GENOMIC DNA]</scope>
    <source>
        <strain evidence="1 2">NCTC13032</strain>
    </source>
</reference>
<sequence>MFTFRRLGSGVAVGFHHFHFCPFGQTVDAVGYHAIACRQSGGNHHALAVLNTRFNPMFADVVVAVQHPDKVAFVAHLQRSRRDHHGVLFGGDQHPGVDKLVREQGIVLIVEARFQLDGAGGGVDLVIEAQQGAVAQLLLVGPIPGLHG</sequence>